<evidence type="ECO:0000313" key="2">
    <source>
        <dbReference type="Proteomes" id="UP001164929"/>
    </source>
</evidence>
<sequence>MNYITFEYDNPSSSRSVLMGIDAGNFSNQVPGGRQTSNNSLFNTALICSSFNLEVTILRTSTGPLLETSAIILWGSESILYALTLKCFDSAQSLFLSAHFLSHFGVGNPGFATRVRTANIIKVWITLPHENFVKEHHDRRTDWARSKCNVSHFLSNQSKPREISRVKVIGKARNLYLLSDNTRLDKVSPCINWTTPIATTATHPATAS</sequence>
<proteinExistence type="predicted"/>
<gene>
    <name evidence="1" type="ORF">NC653_033088</name>
</gene>
<dbReference type="AlphaFoldDB" id="A0AAD6LST2"/>
<protein>
    <submittedName>
        <fullName evidence="1">Uncharacterized protein</fullName>
    </submittedName>
</protein>
<comment type="caution">
    <text evidence="1">The sequence shown here is derived from an EMBL/GenBank/DDBJ whole genome shotgun (WGS) entry which is preliminary data.</text>
</comment>
<dbReference type="Proteomes" id="UP001164929">
    <property type="component" value="Chromosome 14"/>
</dbReference>
<accession>A0AAD6LST2</accession>
<keyword evidence="2" id="KW-1185">Reference proteome</keyword>
<organism evidence="1 2">
    <name type="scientific">Populus alba x Populus x berolinensis</name>
    <dbReference type="NCBI Taxonomy" id="444605"/>
    <lineage>
        <taxon>Eukaryota</taxon>
        <taxon>Viridiplantae</taxon>
        <taxon>Streptophyta</taxon>
        <taxon>Embryophyta</taxon>
        <taxon>Tracheophyta</taxon>
        <taxon>Spermatophyta</taxon>
        <taxon>Magnoliopsida</taxon>
        <taxon>eudicotyledons</taxon>
        <taxon>Gunneridae</taxon>
        <taxon>Pentapetalae</taxon>
        <taxon>rosids</taxon>
        <taxon>fabids</taxon>
        <taxon>Malpighiales</taxon>
        <taxon>Salicaceae</taxon>
        <taxon>Saliceae</taxon>
        <taxon>Populus</taxon>
    </lineage>
</organism>
<dbReference type="EMBL" id="JAQIZT010000014">
    <property type="protein sequence ID" value="KAJ6972675.1"/>
    <property type="molecule type" value="Genomic_DNA"/>
</dbReference>
<evidence type="ECO:0000313" key="1">
    <source>
        <dbReference type="EMBL" id="KAJ6972675.1"/>
    </source>
</evidence>
<reference evidence="1" key="1">
    <citation type="journal article" date="2023" name="Mol. Ecol. Resour.">
        <title>Chromosome-level genome assembly of a triploid poplar Populus alba 'Berolinensis'.</title>
        <authorList>
            <person name="Chen S."/>
            <person name="Yu Y."/>
            <person name="Wang X."/>
            <person name="Wang S."/>
            <person name="Zhang T."/>
            <person name="Zhou Y."/>
            <person name="He R."/>
            <person name="Meng N."/>
            <person name="Wang Y."/>
            <person name="Liu W."/>
            <person name="Liu Z."/>
            <person name="Liu J."/>
            <person name="Guo Q."/>
            <person name="Huang H."/>
            <person name="Sederoff R.R."/>
            <person name="Wang G."/>
            <person name="Qu G."/>
            <person name="Chen S."/>
        </authorList>
    </citation>
    <scope>NUCLEOTIDE SEQUENCE</scope>
    <source>
        <strain evidence="1">SC-2020</strain>
    </source>
</reference>
<name>A0AAD6LST2_9ROSI</name>